<sequence length="962" mass="98815">MLLVSAAPASAQSTGVPPATGAVPPTGAASDPAPTPPGPADFGPRVDAATGLTLSPGVETLTVTGAAAGAAITLLDGDGAERLTLLADASGQAHFAYVPDTPMTLQSGTGEVPGGSGGVVEPGTYLIRVAGVTSNPVRVLATGEVADPSFYSGQQIGNGFGYVTTRDGTTLSVMVRLPGPIEDGPYPTVVEYSGYGASRPADPEPGSRIAGFLGFATVGVNMRGTGCSGGVFDVFNPAQMADGYDAIEAIASQDWVANNKVGMIGLSYAGISQLYVASTQPPSLEAISPMSVIDGPWREQWPGGVYNDGFTKQWLAERDRQSQAGGQSWDGQRIAQGDTVCANNQRIRTQNLDFEKFGRALENFPDALNARFLQRLVPKINVPVYLSGGYQDEQTGGRFGYLLDKFTAAPVTRFKLFNGHHPDGYSPMVATDWHDFLSFYVKREIPMISNLVRYFSPGVFEDEFGVRRGFGPNRFDSFQPGDFAGALAAYEAESPVQVLVESGATTSPQGATGERTRWNLPSFPPPQAAATTWYLAGNGALQPTAPTIDAADRYIPEPGAGSIVTTNANSTTFQKPVSALNAQWKQAPEGDLLAYATGALAADTVVAGPGYLDLWAKPGAPEAVVQVDLTEIRPDGQETYVQSGWHNLEHAGLDSGLTKGFQVEYTYTEADRVTLDPDGWVHRKVPIPAAAHVFRAGSKLRITVSSPGRSRPLWTFENPVRPPDAPVTLGRGGAHASSLVLPTMSSQTLRVATTGGSGPRSGKSSATSDIPTRPECGTLRGQPCRNYLGVVNVTDDPVEQPPTTASPTTASPTTGSPTTASTTTVTPTTVSPTTGSPTTRPPSGSPTTGSPTTAAASTTAAPSTGSVGPSTSGSPTKVPPTASSSTTQPSKVGPAGTVAAGTVVAAPGGANPSGLPNPTASPGGRPGAARPGMSPAPGASGALPAGAGSAAAPLPLSPRFTG</sequence>
<dbReference type="Proteomes" id="UP000018291">
    <property type="component" value="Unassembled WGS sequence"/>
</dbReference>
<dbReference type="Pfam" id="PF08530">
    <property type="entry name" value="PepX_C"/>
    <property type="match status" value="1"/>
</dbReference>
<feature type="region of interest" description="Disordered" evidence="2">
    <location>
        <begin position="740"/>
        <end position="962"/>
    </location>
</feature>
<evidence type="ECO:0000259" key="3">
    <source>
        <dbReference type="SMART" id="SM00939"/>
    </source>
</evidence>
<dbReference type="OrthoDB" id="5240615at2"/>
<keyword evidence="5" id="KW-1185">Reference proteome</keyword>
<dbReference type="AlphaFoldDB" id="R4YWH5"/>
<name>R4YWH5_9ACTN</name>
<gene>
    <name evidence="4" type="ORF">BN381_130117</name>
</gene>
<dbReference type="InterPro" id="IPR013736">
    <property type="entry name" value="Xaa-Pro_dipept_C"/>
</dbReference>
<dbReference type="eggNOG" id="COG2936">
    <property type="taxonomic scope" value="Bacteria"/>
</dbReference>
<evidence type="ECO:0000313" key="5">
    <source>
        <dbReference type="Proteomes" id="UP000018291"/>
    </source>
</evidence>
<dbReference type="SUPFAM" id="SSF49785">
    <property type="entry name" value="Galactose-binding domain-like"/>
    <property type="match status" value="1"/>
</dbReference>
<proteinExistence type="predicted"/>
<dbReference type="STRING" id="1229780.BN381_130117"/>
<reference evidence="4 5" key="1">
    <citation type="journal article" date="2013" name="ISME J.">
        <title>Metabolic model for the filamentous 'Candidatus Microthrix parvicella' based on genomic and metagenomic analyses.</title>
        <authorList>
            <person name="Jon McIlroy S."/>
            <person name="Kristiansen R."/>
            <person name="Albertsen M."/>
            <person name="Michael Karst S."/>
            <person name="Rossetti S."/>
            <person name="Lund Nielsen J."/>
            <person name="Tandoi V."/>
            <person name="James Seviour R."/>
            <person name="Nielsen P.H."/>
        </authorList>
    </citation>
    <scope>NUCLEOTIDE SEQUENCE [LARGE SCALE GENOMIC DNA]</scope>
    <source>
        <strain evidence="4 5">RN1</strain>
    </source>
</reference>
<evidence type="ECO:0000313" key="4">
    <source>
        <dbReference type="EMBL" id="CCM62559.1"/>
    </source>
</evidence>
<dbReference type="InterPro" id="IPR000383">
    <property type="entry name" value="Xaa-Pro-like_dom"/>
</dbReference>
<feature type="compositionally biased region" description="Low complexity" evidence="2">
    <location>
        <begin position="845"/>
        <end position="910"/>
    </location>
</feature>
<dbReference type="InterPro" id="IPR029058">
    <property type="entry name" value="AB_hydrolase_fold"/>
</dbReference>
<keyword evidence="1" id="KW-0378">Hydrolase</keyword>
<dbReference type="HOGENOM" id="CLU_013105_0_0_11"/>
<dbReference type="Gene3D" id="2.60.120.260">
    <property type="entry name" value="Galactose-binding domain-like"/>
    <property type="match status" value="1"/>
</dbReference>
<feature type="compositionally biased region" description="Low complexity" evidence="2">
    <location>
        <begin position="801"/>
        <end position="838"/>
    </location>
</feature>
<dbReference type="GO" id="GO:0008239">
    <property type="term" value="F:dipeptidyl-peptidase activity"/>
    <property type="evidence" value="ECO:0007669"/>
    <property type="project" value="InterPro"/>
</dbReference>
<dbReference type="InterPro" id="IPR008979">
    <property type="entry name" value="Galactose-bd-like_sf"/>
</dbReference>
<feature type="compositionally biased region" description="Low complexity" evidence="2">
    <location>
        <begin position="14"/>
        <end position="29"/>
    </location>
</feature>
<dbReference type="EMBL" id="CANL01000005">
    <property type="protein sequence ID" value="CCM62559.1"/>
    <property type="molecule type" value="Genomic_DNA"/>
</dbReference>
<organism evidence="4 5">
    <name type="scientific">Candidatus Neomicrothrix parvicella RN1</name>
    <dbReference type="NCBI Taxonomy" id="1229780"/>
    <lineage>
        <taxon>Bacteria</taxon>
        <taxon>Bacillati</taxon>
        <taxon>Actinomycetota</taxon>
        <taxon>Acidimicrobiia</taxon>
        <taxon>Acidimicrobiales</taxon>
        <taxon>Microthrixaceae</taxon>
        <taxon>Candidatus Neomicrothrix</taxon>
    </lineage>
</organism>
<accession>R4YWH5</accession>
<dbReference type="SMART" id="SM00939">
    <property type="entry name" value="PepX_C"/>
    <property type="match status" value="1"/>
</dbReference>
<dbReference type="InterPro" id="IPR005674">
    <property type="entry name" value="CocE/Ser_esterase"/>
</dbReference>
<evidence type="ECO:0000256" key="1">
    <source>
        <dbReference type="ARBA" id="ARBA00022801"/>
    </source>
</evidence>
<dbReference type="NCBIfam" id="TIGR00976">
    <property type="entry name" value="CocE_NonD"/>
    <property type="match status" value="1"/>
</dbReference>
<dbReference type="Pfam" id="PF02129">
    <property type="entry name" value="Peptidase_S15"/>
    <property type="match status" value="1"/>
</dbReference>
<feature type="region of interest" description="Disordered" evidence="2">
    <location>
        <begin position="1"/>
        <end position="44"/>
    </location>
</feature>
<dbReference type="SUPFAM" id="SSF53474">
    <property type="entry name" value="alpha/beta-Hydrolases"/>
    <property type="match status" value="1"/>
</dbReference>
<feature type="compositionally biased region" description="Low complexity" evidence="2">
    <location>
        <begin position="920"/>
        <end position="962"/>
    </location>
</feature>
<protein>
    <submittedName>
        <fullName evidence="4">Putative esterase</fullName>
    </submittedName>
</protein>
<comment type="caution">
    <text evidence="4">The sequence shown here is derived from an EMBL/GenBank/DDBJ whole genome shotgun (WGS) entry which is preliminary data.</text>
</comment>
<feature type="domain" description="Xaa-Pro dipeptidyl-peptidase C-terminal" evidence="3">
    <location>
        <begin position="483"/>
        <end position="740"/>
    </location>
</feature>
<evidence type="ECO:0000256" key="2">
    <source>
        <dbReference type="SAM" id="MobiDB-lite"/>
    </source>
</evidence>
<dbReference type="Gene3D" id="3.40.50.1820">
    <property type="entry name" value="alpha/beta hydrolase"/>
    <property type="match status" value="1"/>
</dbReference>